<name>A0A226DY48_FOLCA</name>
<dbReference type="AlphaFoldDB" id="A0A226DY48"/>
<feature type="compositionally biased region" description="Basic residues" evidence="1">
    <location>
        <begin position="231"/>
        <end position="241"/>
    </location>
</feature>
<feature type="compositionally biased region" description="Basic and acidic residues" evidence="1">
    <location>
        <begin position="367"/>
        <end position="381"/>
    </location>
</feature>
<reference evidence="2 3" key="1">
    <citation type="submission" date="2015-12" db="EMBL/GenBank/DDBJ databases">
        <title>The genome of Folsomia candida.</title>
        <authorList>
            <person name="Faddeeva A."/>
            <person name="Derks M.F."/>
            <person name="Anvar Y."/>
            <person name="Smit S."/>
            <person name="Van Straalen N."/>
            <person name="Roelofs D."/>
        </authorList>
    </citation>
    <scope>NUCLEOTIDE SEQUENCE [LARGE SCALE GENOMIC DNA]</scope>
    <source>
        <strain evidence="2 3">VU population</strain>
        <tissue evidence="2">Whole body</tissue>
    </source>
</reference>
<accession>A0A226DY48</accession>
<dbReference type="EMBL" id="LNIX01000009">
    <property type="protein sequence ID" value="OXA50382.1"/>
    <property type="molecule type" value="Genomic_DNA"/>
</dbReference>
<feature type="compositionally biased region" description="Basic residues" evidence="1">
    <location>
        <begin position="127"/>
        <end position="138"/>
    </location>
</feature>
<evidence type="ECO:0000256" key="1">
    <source>
        <dbReference type="SAM" id="MobiDB-lite"/>
    </source>
</evidence>
<keyword evidence="3" id="KW-1185">Reference proteome</keyword>
<comment type="caution">
    <text evidence="2">The sequence shown here is derived from an EMBL/GenBank/DDBJ whole genome shotgun (WGS) entry which is preliminary data.</text>
</comment>
<feature type="region of interest" description="Disordered" evidence="1">
    <location>
        <begin position="1"/>
        <end position="381"/>
    </location>
</feature>
<protein>
    <submittedName>
        <fullName evidence="2">Uncharacterized protein</fullName>
    </submittedName>
</protein>
<feature type="compositionally biased region" description="Acidic residues" evidence="1">
    <location>
        <begin position="56"/>
        <end position="65"/>
    </location>
</feature>
<feature type="compositionally biased region" description="Low complexity" evidence="1">
    <location>
        <begin position="24"/>
        <end position="37"/>
    </location>
</feature>
<evidence type="ECO:0000313" key="3">
    <source>
        <dbReference type="Proteomes" id="UP000198287"/>
    </source>
</evidence>
<feature type="compositionally biased region" description="Basic residues" evidence="1">
    <location>
        <begin position="179"/>
        <end position="205"/>
    </location>
</feature>
<feature type="compositionally biased region" description="Acidic residues" evidence="1">
    <location>
        <begin position="162"/>
        <end position="175"/>
    </location>
</feature>
<organism evidence="2 3">
    <name type="scientific">Folsomia candida</name>
    <name type="common">Springtail</name>
    <dbReference type="NCBI Taxonomy" id="158441"/>
    <lineage>
        <taxon>Eukaryota</taxon>
        <taxon>Metazoa</taxon>
        <taxon>Ecdysozoa</taxon>
        <taxon>Arthropoda</taxon>
        <taxon>Hexapoda</taxon>
        <taxon>Collembola</taxon>
        <taxon>Entomobryomorpha</taxon>
        <taxon>Isotomoidea</taxon>
        <taxon>Isotomidae</taxon>
        <taxon>Proisotominae</taxon>
        <taxon>Folsomia</taxon>
    </lineage>
</organism>
<sequence length="570" mass="64105">MPPISPKRIKREPLATTYSPAKESSSSAVAGTSSRSSLPPQPNGKPIVKPEPVSDKDEENDEELPAPDPNNPKKFRRIRSPDSDDDDEYVPLVSRPVPDSSDEETESSSAESEESPKAKFQRESPKRRGVRTRRQRAKEKHESDEVESESSETKSLDGFIVGDDEDPSDPEDEECESIKKKKSKKKSKMRSKKLNRRRRPRRKRATSPSSSDTEDESFNNGMKSKSQSPRSPKKRFTKTRRKSESSSTESSSASPRRRDLGNDVISELRSIIPTCTGVTTKRRKRNRSSGAYVHGDESHDETKDAGGSDDSFIDDNIKYAPGILESSGTSDEDAVEEHPSILDEPGSSSCLEVPTSSSSPEDEDDARSEKSESSSGDDRRRKAFDNILKKAKEEICDLCKSLGDADFRRRNGYVDADKWCQCGLCKVVSPKMSNYDRVCCKEPSNIKEFFVKEKMGGRGKCITDHPRFNMKVLQCEALLKHSNRKGEKEKLREEFRHCTDKQKVSKCKDAFLQWIFEHVKEGNSNLVPACVGAKIRQRCVPNAGPLYFETFKVNKICQYGKHCTNAKMHV</sequence>
<evidence type="ECO:0000313" key="2">
    <source>
        <dbReference type="EMBL" id="OXA50382.1"/>
    </source>
</evidence>
<dbReference type="OrthoDB" id="6586554at2759"/>
<feature type="compositionally biased region" description="Low complexity" evidence="1">
    <location>
        <begin position="245"/>
        <end position="254"/>
    </location>
</feature>
<proteinExistence type="predicted"/>
<feature type="compositionally biased region" description="Basic and acidic residues" evidence="1">
    <location>
        <begin position="114"/>
        <end position="126"/>
    </location>
</feature>
<dbReference type="Proteomes" id="UP000198287">
    <property type="component" value="Unassembled WGS sequence"/>
</dbReference>
<dbReference type="OMA" id="AECINEP"/>
<feature type="compositionally biased region" description="Basic and acidic residues" evidence="1">
    <location>
        <begin position="294"/>
        <end position="306"/>
    </location>
</feature>
<gene>
    <name evidence="2" type="ORF">Fcan01_15062</name>
</gene>